<feature type="region of interest" description="Disordered" evidence="1">
    <location>
        <begin position="28"/>
        <end position="48"/>
    </location>
</feature>
<organism evidence="2 3">
    <name type="scientific">Celeribacter marinus</name>
    <dbReference type="NCBI Taxonomy" id="1397108"/>
    <lineage>
        <taxon>Bacteria</taxon>
        <taxon>Pseudomonadati</taxon>
        <taxon>Pseudomonadota</taxon>
        <taxon>Alphaproteobacteria</taxon>
        <taxon>Rhodobacterales</taxon>
        <taxon>Roseobacteraceae</taxon>
        <taxon>Celeribacter</taxon>
    </lineage>
</organism>
<proteinExistence type="predicted"/>
<protein>
    <submittedName>
        <fullName evidence="2">Uncharacterized protein</fullName>
    </submittedName>
</protein>
<accession>A0A0N9ZRT5</accession>
<dbReference type="Proteomes" id="UP000064920">
    <property type="component" value="Chromosome"/>
</dbReference>
<reference evidence="2 3" key="1">
    <citation type="submission" date="2015-05" db="EMBL/GenBank/DDBJ databases">
        <authorList>
            <person name="Wang D.B."/>
            <person name="Wang M."/>
        </authorList>
    </citation>
    <scope>NUCLEOTIDE SEQUENCE [LARGE SCALE GENOMIC DNA]</scope>
    <source>
        <strain evidence="2 3">IMCC 12053</strain>
    </source>
</reference>
<keyword evidence="3" id="KW-1185">Reference proteome</keyword>
<evidence type="ECO:0000313" key="2">
    <source>
        <dbReference type="EMBL" id="ALI56524.1"/>
    </source>
</evidence>
<evidence type="ECO:0000256" key="1">
    <source>
        <dbReference type="SAM" id="MobiDB-lite"/>
    </source>
</evidence>
<dbReference type="KEGG" id="cmar:IMCC12053_2577"/>
<dbReference type="AlphaFoldDB" id="A0A0N9ZRT5"/>
<dbReference type="STRING" id="1397108.IMCC12053_2577"/>
<evidence type="ECO:0000313" key="3">
    <source>
        <dbReference type="Proteomes" id="UP000064920"/>
    </source>
</evidence>
<sequence>MSIGQRQICSGGSIGQGVIRLMKTARAWAHSAEAGHPPARQSKMAQST</sequence>
<gene>
    <name evidence="2" type="ORF">IMCC12053_2577</name>
</gene>
<dbReference type="EMBL" id="CP012023">
    <property type="protein sequence ID" value="ALI56524.1"/>
    <property type="molecule type" value="Genomic_DNA"/>
</dbReference>
<name>A0A0N9ZRT5_9RHOB</name>